<keyword evidence="3" id="KW-1185">Reference proteome</keyword>
<dbReference type="Proteomes" id="UP000241645">
    <property type="component" value="Unassembled WGS sequence"/>
</dbReference>
<dbReference type="CDD" id="cd03786">
    <property type="entry name" value="GTB_UDP-GlcNAc_2-Epimerase"/>
    <property type="match status" value="1"/>
</dbReference>
<proteinExistence type="predicted"/>
<accession>A0ABX5FR78</accession>
<name>A0ABX5FR78_9BACL</name>
<gene>
    <name evidence="2" type="primary">neuC</name>
    <name evidence="2" type="ORF">C7R92_17625</name>
</gene>
<evidence type="ECO:0000259" key="1">
    <source>
        <dbReference type="Pfam" id="PF02350"/>
    </source>
</evidence>
<dbReference type="EMBL" id="PXZO01000033">
    <property type="protein sequence ID" value="PSK08471.1"/>
    <property type="molecule type" value="Genomic_DNA"/>
</dbReference>
<dbReference type="Gene3D" id="3.40.50.2000">
    <property type="entry name" value="Glycogen Phosphorylase B"/>
    <property type="match status" value="2"/>
</dbReference>
<organism evidence="2 3">
    <name type="scientific">Brevibacillus porteri</name>
    <dbReference type="NCBI Taxonomy" id="2126350"/>
    <lineage>
        <taxon>Bacteria</taxon>
        <taxon>Bacillati</taxon>
        <taxon>Bacillota</taxon>
        <taxon>Bacilli</taxon>
        <taxon>Bacillales</taxon>
        <taxon>Paenibacillaceae</taxon>
        <taxon>Brevibacillus</taxon>
    </lineage>
</organism>
<evidence type="ECO:0000313" key="3">
    <source>
        <dbReference type="Proteomes" id="UP000241645"/>
    </source>
</evidence>
<dbReference type="InterPro" id="IPR029767">
    <property type="entry name" value="WecB-like"/>
</dbReference>
<evidence type="ECO:0000313" key="2">
    <source>
        <dbReference type="EMBL" id="PSK08471.1"/>
    </source>
</evidence>
<dbReference type="InterPro" id="IPR003331">
    <property type="entry name" value="UDP_GlcNAc_Epimerase_2_dom"/>
</dbReference>
<dbReference type="NCBIfam" id="TIGR03568">
    <property type="entry name" value="NeuC_NnaA"/>
    <property type="match status" value="1"/>
</dbReference>
<dbReference type="RefSeq" id="WP_106835154.1">
    <property type="nucleotide sequence ID" value="NZ_JARMEW010000041.1"/>
</dbReference>
<dbReference type="GeneID" id="95751915"/>
<dbReference type="SUPFAM" id="SSF53756">
    <property type="entry name" value="UDP-Glycosyltransferase/glycogen phosphorylase"/>
    <property type="match status" value="1"/>
</dbReference>
<protein>
    <submittedName>
        <fullName evidence="2">UDP-N-acetylglucosamine 2-epimerase (Hydrolyzing)</fullName>
    </submittedName>
</protein>
<sequence length="388" mass="42652">MSKRKICIVTGTRAEYGLLYWLMKEINDDSDLELQIIATGSHLSPEFGMTYKQIENDGFVINEKLEMLLSSDSPVGITKSLGLATIGFAEALERLKPDVIVILGDRYEALAVAQAALIARIPVAHISGGETTEGVIDEAIRHAITKMAHFHFVGADEYKRRVVQLGEQPDRVFNYGDVGLDNINRLKLLNQTELEESLGFPLGALNFLVTYHPESLSHIDPVMAVHALFEAMDAFPEAKVIITKPNADTGSRGILQMIDKYAANQPERVFAFTSLGQVRYLSTMKYCNVVIGNSSSGIVEAPILKKPTVNIGNRQSGRLKAASIIDCGGTAQEIKSAIEKSLSDGFQDRVSKVTSLYGEGNTAEKIKHVLKHADIHSVIVKKFYDIIF</sequence>
<dbReference type="PANTHER" id="PTHR43174">
    <property type="entry name" value="UDP-N-ACETYLGLUCOSAMINE 2-EPIMERASE"/>
    <property type="match status" value="1"/>
</dbReference>
<dbReference type="Pfam" id="PF02350">
    <property type="entry name" value="Epimerase_2"/>
    <property type="match status" value="1"/>
</dbReference>
<comment type="caution">
    <text evidence="2">The sequence shown here is derived from an EMBL/GenBank/DDBJ whole genome shotgun (WGS) entry which is preliminary data.</text>
</comment>
<feature type="domain" description="UDP-N-acetylglucosamine 2-epimerase" evidence="1">
    <location>
        <begin position="24"/>
        <end position="371"/>
    </location>
</feature>
<dbReference type="PANTHER" id="PTHR43174:SF3">
    <property type="entry name" value="UDP-N-ACETYLGLUCOSAMINE 2-EPIMERASE"/>
    <property type="match status" value="1"/>
</dbReference>
<dbReference type="InterPro" id="IPR020004">
    <property type="entry name" value="UDP-GlcNAc_Epase"/>
</dbReference>
<reference evidence="2 3" key="1">
    <citation type="submission" date="2018-03" db="EMBL/GenBank/DDBJ databases">
        <title>Brevisbacillus phylogenomics.</title>
        <authorList>
            <person name="Dunlap C."/>
        </authorList>
    </citation>
    <scope>NUCLEOTIDE SEQUENCE [LARGE SCALE GENOMIC DNA]</scope>
    <source>
        <strain evidence="2 3">NRRL B-41110</strain>
    </source>
</reference>